<organism evidence="1 2">
    <name type="scientific">Coemansia brasiliensis</name>
    <dbReference type="NCBI Taxonomy" id="2650707"/>
    <lineage>
        <taxon>Eukaryota</taxon>
        <taxon>Fungi</taxon>
        <taxon>Fungi incertae sedis</taxon>
        <taxon>Zoopagomycota</taxon>
        <taxon>Kickxellomycotina</taxon>
        <taxon>Kickxellomycetes</taxon>
        <taxon>Kickxellales</taxon>
        <taxon>Kickxellaceae</taxon>
        <taxon>Coemansia</taxon>
    </lineage>
</organism>
<evidence type="ECO:0000313" key="2">
    <source>
        <dbReference type="Proteomes" id="UP001139887"/>
    </source>
</evidence>
<dbReference type="AlphaFoldDB" id="A0A9W8LXN4"/>
<evidence type="ECO:0000313" key="1">
    <source>
        <dbReference type="EMBL" id="KAJ2845281.1"/>
    </source>
</evidence>
<comment type="caution">
    <text evidence="1">The sequence shown here is derived from an EMBL/GenBank/DDBJ whole genome shotgun (WGS) entry which is preliminary data.</text>
</comment>
<dbReference type="EMBL" id="JANBUW010000842">
    <property type="protein sequence ID" value="KAJ2845281.1"/>
    <property type="molecule type" value="Genomic_DNA"/>
</dbReference>
<reference evidence="1" key="1">
    <citation type="submission" date="2022-07" db="EMBL/GenBank/DDBJ databases">
        <title>Phylogenomic reconstructions and comparative analyses of Kickxellomycotina fungi.</title>
        <authorList>
            <person name="Reynolds N.K."/>
            <person name="Stajich J.E."/>
            <person name="Barry K."/>
            <person name="Grigoriev I.V."/>
            <person name="Crous P."/>
            <person name="Smith M.E."/>
        </authorList>
    </citation>
    <scope>NUCLEOTIDE SEQUENCE</scope>
    <source>
        <strain evidence="1">NRRL 1566</strain>
    </source>
</reference>
<keyword evidence="2" id="KW-1185">Reference proteome</keyword>
<dbReference type="OrthoDB" id="5569703at2759"/>
<accession>A0A9W8LXN4</accession>
<gene>
    <name evidence="1" type="ORF">IWW36_004846</name>
</gene>
<proteinExistence type="predicted"/>
<sequence length="156" mass="16742">MLLQNGGNLPFTLPNIDLPEINLATVHLPDMTFDGIALTAIPLPSVVIPPMNPASLTNFNYIEEIMSKAGVTFDDLAKLPLPDLNHLNLSDLEHIDISSVMSVMNVNRMSVQDSVSAQHIAEELSPTTISPQTTTLDADGIDALLGLSVMTYSSSN</sequence>
<name>A0A9W8LXN4_9FUNG</name>
<dbReference type="Proteomes" id="UP001139887">
    <property type="component" value="Unassembled WGS sequence"/>
</dbReference>
<protein>
    <submittedName>
        <fullName evidence="1">Uncharacterized protein</fullName>
    </submittedName>
</protein>